<evidence type="ECO:0000313" key="3">
    <source>
        <dbReference type="EMBL" id="KAK3685670.1"/>
    </source>
</evidence>
<dbReference type="InterPro" id="IPR006076">
    <property type="entry name" value="FAD-dep_OxRdtase"/>
</dbReference>
<comment type="caution">
    <text evidence="3">The sequence shown here is derived from an EMBL/GenBank/DDBJ whole genome shotgun (WGS) entry which is preliminary data.</text>
</comment>
<keyword evidence="4" id="KW-1185">Reference proteome</keyword>
<dbReference type="EMBL" id="JAULSO010000003">
    <property type="protein sequence ID" value="KAK3685670.1"/>
    <property type="molecule type" value="Genomic_DNA"/>
</dbReference>
<dbReference type="SUPFAM" id="SSF51905">
    <property type="entry name" value="FAD/NAD(P)-binding domain"/>
    <property type="match status" value="1"/>
</dbReference>
<dbReference type="AlphaFoldDB" id="A0AAE1CAM5"/>
<dbReference type="InterPro" id="IPR036188">
    <property type="entry name" value="FAD/NAD-bd_sf"/>
</dbReference>
<evidence type="ECO:0000313" key="4">
    <source>
        <dbReference type="Proteomes" id="UP001270362"/>
    </source>
</evidence>
<feature type="region of interest" description="Disordered" evidence="1">
    <location>
        <begin position="366"/>
        <end position="393"/>
    </location>
</feature>
<dbReference type="Gene3D" id="3.30.9.10">
    <property type="entry name" value="D-Amino Acid Oxidase, subunit A, domain 2"/>
    <property type="match status" value="1"/>
</dbReference>
<dbReference type="Gene3D" id="3.50.50.60">
    <property type="entry name" value="FAD/NAD(P)-binding domain"/>
    <property type="match status" value="1"/>
</dbReference>
<sequence>MSQGDGQVGFPSLNATKPYWLKEPSPILLNHRTTPELPATADVVVVGSGITGAFASYFLKNSWAKEENVVMLEAREACSGATSRNGGHCQPQVYASVPAVAEFELQTFRFLQDLVKDNAIPCDWVSLTGVHAFLTQDLLDLAVVAVERLEKHHPALAEQVEVVCSSSGASLSPAQKERLAALRVPGVKGAIVQKSAASLWPYKLVAWVLEGLLESFACQGFNLQTNTPVTALHNQESGGEYPWLLKTHRGSIAAKKVLLATNGYTSNLLPEFRDLIVPVRGQVGALLPPSPSGAPVKMQHSYFIIANNPTSDSRDEYLVQRPLPGGELIFGGGRSKAGGLAIGEWRDDEIEESVARFLRGNLSPPLDLQPRTEEKWLPGLDDEEDEKSENAVERDELGASFEWTGVMGFSRDHHAWVGHVPESLGGGGRDGGLYICAGYSGHGMPTAALSARAVVEQMGGVVEGLGVGLPDELVLSEDRVRRTREGADTIQQQGEKGWATFFP</sequence>
<name>A0AAE1CAM5_9PEZI</name>
<reference evidence="3" key="2">
    <citation type="submission" date="2023-06" db="EMBL/GenBank/DDBJ databases">
        <authorList>
            <consortium name="Lawrence Berkeley National Laboratory"/>
            <person name="Haridas S."/>
            <person name="Hensen N."/>
            <person name="Bonometti L."/>
            <person name="Westerberg I."/>
            <person name="Brannstrom I.O."/>
            <person name="Guillou S."/>
            <person name="Cros-Aarteil S."/>
            <person name="Calhoun S."/>
            <person name="Kuo A."/>
            <person name="Mondo S."/>
            <person name="Pangilinan J."/>
            <person name="Riley R."/>
            <person name="Labutti K."/>
            <person name="Andreopoulos B."/>
            <person name="Lipzen A."/>
            <person name="Chen C."/>
            <person name="Yanf M."/>
            <person name="Daum C."/>
            <person name="Ng V."/>
            <person name="Clum A."/>
            <person name="Steindorff A."/>
            <person name="Ohm R."/>
            <person name="Martin F."/>
            <person name="Silar P."/>
            <person name="Natvig D."/>
            <person name="Lalanne C."/>
            <person name="Gautier V."/>
            <person name="Ament-Velasquez S.L."/>
            <person name="Kruys A."/>
            <person name="Hutchinson M.I."/>
            <person name="Powell A.J."/>
            <person name="Barry K."/>
            <person name="Miller A.N."/>
            <person name="Grigoriev I.V."/>
            <person name="Debuchy R."/>
            <person name="Gladieux P."/>
            <person name="Thoren M.H."/>
            <person name="Johannesson H."/>
        </authorList>
    </citation>
    <scope>NUCLEOTIDE SEQUENCE</scope>
    <source>
        <strain evidence="3">CBS 314.62</strain>
    </source>
</reference>
<accession>A0AAE1CAM5</accession>
<proteinExistence type="predicted"/>
<evidence type="ECO:0000259" key="2">
    <source>
        <dbReference type="Pfam" id="PF01266"/>
    </source>
</evidence>
<dbReference type="Pfam" id="PF01266">
    <property type="entry name" value="DAO"/>
    <property type="match status" value="1"/>
</dbReference>
<dbReference type="GO" id="GO:0005737">
    <property type="term" value="C:cytoplasm"/>
    <property type="evidence" value="ECO:0007669"/>
    <property type="project" value="TreeGrafter"/>
</dbReference>
<protein>
    <submittedName>
        <fullName evidence="3">FAD dependent oxidoreductase</fullName>
    </submittedName>
</protein>
<evidence type="ECO:0000256" key="1">
    <source>
        <dbReference type="SAM" id="MobiDB-lite"/>
    </source>
</evidence>
<dbReference type="PANTHER" id="PTHR13847">
    <property type="entry name" value="SARCOSINE DEHYDROGENASE-RELATED"/>
    <property type="match status" value="1"/>
</dbReference>
<gene>
    <name evidence="3" type="ORF">B0T22DRAFT_466248</name>
</gene>
<reference evidence="3" key="1">
    <citation type="journal article" date="2023" name="Mol. Phylogenet. Evol.">
        <title>Genome-scale phylogeny and comparative genomics of the fungal order Sordariales.</title>
        <authorList>
            <person name="Hensen N."/>
            <person name="Bonometti L."/>
            <person name="Westerberg I."/>
            <person name="Brannstrom I.O."/>
            <person name="Guillou S."/>
            <person name="Cros-Aarteil S."/>
            <person name="Calhoun S."/>
            <person name="Haridas S."/>
            <person name="Kuo A."/>
            <person name="Mondo S."/>
            <person name="Pangilinan J."/>
            <person name="Riley R."/>
            <person name="LaButti K."/>
            <person name="Andreopoulos B."/>
            <person name="Lipzen A."/>
            <person name="Chen C."/>
            <person name="Yan M."/>
            <person name="Daum C."/>
            <person name="Ng V."/>
            <person name="Clum A."/>
            <person name="Steindorff A."/>
            <person name="Ohm R.A."/>
            <person name="Martin F."/>
            <person name="Silar P."/>
            <person name="Natvig D.O."/>
            <person name="Lalanne C."/>
            <person name="Gautier V."/>
            <person name="Ament-Velasquez S.L."/>
            <person name="Kruys A."/>
            <person name="Hutchinson M.I."/>
            <person name="Powell A.J."/>
            <person name="Barry K."/>
            <person name="Miller A.N."/>
            <person name="Grigoriev I.V."/>
            <person name="Debuchy R."/>
            <person name="Gladieux P."/>
            <person name="Hiltunen Thoren M."/>
            <person name="Johannesson H."/>
        </authorList>
    </citation>
    <scope>NUCLEOTIDE SEQUENCE</scope>
    <source>
        <strain evidence="3">CBS 314.62</strain>
    </source>
</reference>
<organism evidence="3 4">
    <name type="scientific">Podospora appendiculata</name>
    <dbReference type="NCBI Taxonomy" id="314037"/>
    <lineage>
        <taxon>Eukaryota</taxon>
        <taxon>Fungi</taxon>
        <taxon>Dikarya</taxon>
        <taxon>Ascomycota</taxon>
        <taxon>Pezizomycotina</taxon>
        <taxon>Sordariomycetes</taxon>
        <taxon>Sordariomycetidae</taxon>
        <taxon>Sordariales</taxon>
        <taxon>Podosporaceae</taxon>
        <taxon>Podospora</taxon>
    </lineage>
</organism>
<dbReference type="Proteomes" id="UP001270362">
    <property type="component" value="Unassembled WGS sequence"/>
</dbReference>
<dbReference type="PANTHER" id="PTHR13847:SF129">
    <property type="entry name" value="FAD DEPENDENT OXIDOREDUCTASE"/>
    <property type="match status" value="1"/>
</dbReference>
<feature type="domain" description="FAD dependent oxidoreductase" evidence="2">
    <location>
        <begin position="42"/>
        <end position="456"/>
    </location>
</feature>